<keyword evidence="1" id="KW-1015">Disulfide bond</keyword>
<proteinExistence type="predicted"/>
<protein>
    <recommendedName>
        <fullName evidence="2">EGF-like domain-containing protein</fullName>
    </recommendedName>
</protein>
<dbReference type="PROSITE" id="PS01186">
    <property type="entry name" value="EGF_2"/>
    <property type="match status" value="1"/>
</dbReference>
<keyword evidence="4" id="KW-1185">Reference proteome</keyword>
<dbReference type="Gene3D" id="2.10.25.10">
    <property type="entry name" value="Laminin"/>
    <property type="match status" value="1"/>
</dbReference>
<reference evidence="3 4" key="1">
    <citation type="submission" date="2014-03" db="EMBL/GenBank/DDBJ databases">
        <title>Draft genome of the hookworm Oesophagostomum dentatum.</title>
        <authorList>
            <person name="Mitreva M."/>
        </authorList>
    </citation>
    <scope>NUCLEOTIDE SEQUENCE [LARGE SCALE GENOMIC DNA]</scope>
    <source>
        <strain evidence="3 4">OD-Hann</strain>
    </source>
</reference>
<dbReference type="AlphaFoldDB" id="A0A0B1T6L3"/>
<evidence type="ECO:0000313" key="4">
    <source>
        <dbReference type="Proteomes" id="UP000053660"/>
    </source>
</evidence>
<evidence type="ECO:0000256" key="1">
    <source>
        <dbReference type="PROSITE-ProRule" id="PRU00076"/>
    </source>
</evidence>
<dbReference type="PROSITE" id="PS50026">
    <property type="entry name" value="EGF_3"/>
    <property type="match status" value="1"/>
</dbReference>
<accession>A0A0B1T6L3</accession>
<dbReference type="PANTHER" id="PTHR47324:SF3">
    <property type="entry name" value="EGF-LIKE DOMAIN-CONTAINING PROTEIN"/>
    <property type="match status" value="1"/>
</dbReference>
<organism evidence="3 4">
    <name type="scientific">Oesophagostomum dentatum</name>
    <name type="common">Nodular worm</name>
    <dbReference type="NCBI Taxonomy" id="61180"/>
    <lineage>
        <taxon>Eukaryota</taxon>
        <taxon>Metazoa</taxon>
        <taxon>Ecdysozoa</taxon>
        <taxon>Nematoda</taxon>
        <taxon>Chromadorea</taxon>
        <taxon>Rhabditida</taxon>
        <taxon>Rhabditina</taxon>
        <taxon>Rhabditomorpha</taxon>
        <taxon>Strongyloidea</taxon>
        <taxon>Strongylidae</taxon>
        <taxon>Oesophagostomum</taxon>
    </lineage>
</organism>
<sequence length="278" mass="31056">MTSQLQTDVQPNILVLNSNETVRYNATATRRLPSCHYESFFSTPLACNNAYGYFLATITLQTNGTTVQRTQRAYCYVDPTVCLNGGTPKDDGSCGCRSGYSGAMCETPVCQNGGTVKDFKCVCPAAYNGPLCQYIACQEWNYVETHDLRQQDFRQITFVVERNLAMVLPTIYLQQMISDFVTQTESNDIPKQYSLITFDENVVTNVISTSHTKQFVDTFINTLNNFTNSDPATTLGGDALQEAYKITIQPPSVIFLFAAHFFTKFPAIYAKQRLGTQV</sequence>
<dbReference type="OrthoDB" id="5779730at2759"/>
<dbReference type="InterPro" id="IPR053295">
    <property type="entry name" value="Innate_immunity_reg"/>
</dbReference>
<dbReference type="EMBL" id="KN550912">
    <property type="protein sequence ID" value="KHJ93168.1"/>
    <property type="molecule type" value="Genomic_DNA"/>
</dbReference>
<keyword evidence="1" id="KW-0245">EGF-like domain</keyword>
<gene>
    <name evidence="3" type="ORF">OESDEN_06927</name>
</gene>
<comment type="caution">
    <text evidence="1">Lacks conserved residue(s) required for the propagation of feature annotation.</text>
</comment>
<feature type="domain" description="EGF-like" evidence="2">
    <location>
        <begin position="71"/>
        <end position="106"/>
    </location>
</feature>
<evidence type="ECO:0000259" key="2">
    <source>
        <dbReference type="PROSITE" id="PS50026"/>
    </source>
</evidence>
<name>A0A0B1T6L3_OESDE</name>
<dbReference type="PROSITE" id="PS00022">
    <property type="entry name" value="EGF_1"/>
    <property type="match status" value="1"/>
</dbReference>
<feature type="disulfide bond" evidence="1">
    <location>
        <begin position="96"/>
        <end position="105"/>
    </location>
</feature>
<evidence type="ECO:0000313" key="3">
    <source>
        <dbReference type="EMBL" id="KHJ93168.1"/>
    </source>
</evidence>
<dbReference type="PANTHER" id="PTHR47324">
    <property type="entry name" value="PROTEIN IRG-7-RELATED"/>
    <property type="match status" value="1"/>
</dbReference>
<dbReference type="InterPro" id="IPR000742">
    <property type="entry name" value="EGF"/>
</dbReference>
<dbReference type="Proteomes" id="UP000053660">
    <property type="component" value="Unassembled WGS sequence"/>
</dbReference>